<dbReference type="FunFam" id="3.90.420.10:FF:000002">
    <property type="entry name" value="sulfite oxidase, mitochondrial"/>
    <property type="match status" value="1"/>
</dbReference>
<evidence type="ECO:0000256" key="1">
    <source>
        <dbReference type="ARBA" id="ARBA00001924"/>
    </source>
</evidence>
<evidence type="ECO:0000256" key="8">
    <source>
        <dbReference type="ARBA" id="ARBA00022505"/>
    </source>
</evidence>
<accession>A0A9P9Y184</accession>
<dbReference type="GO" id="GO:0005758">
    <property type="term" value="C:mitochondrial intermembrane space"/>
    <property type="evidence" value="ECO:0007669"/>
    <property type="project" value="UniProtKB-SubCell"/>
</dbReference>
<dbReference type="GeneID" id="75830389"/>
<dbReference type="GO" id="GO:0020037">
    <property type="term" value="F:heme binding"/>
    <property type="evidence" value="ECO:0007669"/>
    <property type="project" value="TreeGrafter"/>
</dbReference>
<evidence type="ECO:0000256" key="14">
    <source>
        <dbReference type="ARBA" id="ARBA00049155"/>
    </source>
</evidence>
<evidence type="ECO:0000256" key="6">
    <source>
        <dbReference type="ARBA" id="ARBA00012673"/>
    </source>
</evidence>
<evidence type="ECO:0000256" key="4">
    <source>
        <dbReference type="ARBA" id="ARBA00004971"/>
    </source>
</evidence>
<dbReference type="SMART" id="SM01117">
    <property type="entry name" value="Cyt-b5"/>
    <property type="match status" value="1"/>
</dbReference>
<evidence type="ECO:0000313" key="18">
    <source>
        <dbReference type="Proteomes" id="UP001055219"/>
    </source>
</evidence>
<comment type="subcellular location">
    <subcellularLocation>
        <location evidence="3">Mitochondrion intermembrane space</location>
    </subcellularLocation>
</comment>
<dbReference type="GO" id="GO:0050464">
    <property type="term" value="F:nitrate reductase (NADPH) activity"/>
    <property type="evidence" value="ECO:0007669"/>
    <property type="project" value="UniProtKB-EC"/>
</dbReference>
<evidence type="ECO:0000313" key="17">
    <source>
        <dbReference type="EMBL" id="KAI6781632.1"/>
    </source>
</evidence>
<dbReference type="InterPro" id="IPR001199">
    <property type="entry name" value="Cyt_B5-like_heme/steroid-bd"/>
</dbReference>
<dbReference type="Pfam" id="PF00173">
    <property type="entry name" value="Cyt-b5"/>
    <property type="match status" value="1"/>
</dbReference>
<protein>
    <recommendedName>
        <fullName evidence="7">Nitrate reductase [NADPH]</fullName>
        <ecNumber evidence="6">1.7.1.3</ecNumber>
        <ecNumber evidence="5">1.8.3.1</ecNumber>
    </recommendedName>
</protein>
<dbReference type="PROSITE" id="PS50255">
    <property type="entry name" value="CYTOCHROME_B5_2"/>
    <property type="match status" value="1"/>
</dbReference>
<dbReference type="OrthoDB" id="10051395at2759"/>
<dbReference type="EC" id="1.8.3.1" evidence="5"/>
<organism evidence="17 18">
    <name type="scientific">Emericellopsis cladophorae</name>
    <dbReference type="NCBI Taxonomy" id="2686198"/>
    <lineage>
        <taxon>Eukaryota</taxon>
        <taxon>Fungi</taxon>
        <taxon>Dikarya</taxon>
        <taxon>Ascomycota</taxon>
        <taxon>Pezizomycotina</taxon>
        <taxon>Sordariomycetes</taxon>
        <taxon>Hypocreomycetidae</taxon>
        <taxon>Hypocreales</taxon>
        <taxon>Bionectriaceae</taxon>
        <taxon>Emericellopsis</taxon>
    </lineage>
</organism>
<evidence type="ECO:0000256" key="3">
    <source>
        <dbReference type="ARBA" id="ARBA00004569"/>
    </source>
</evidence>
<sequence length="791" mass="87867">MDESIIDVADFRSSRVGWDRLESRVLQSNPRGSGPYGPLTVSHAGRHRQRLPSLASIGGPKISVGSNLESAPDKVLSSPRLTPDTSSTRIIYPSAVASTVDYNLSCPSSIARRPLTLCKACRQLFSPLPQQSPPDTHLLLTSYLTSASTERSDINSASPHHRDGTWCAIASQQAAPASSSTTDHLNLVVHCALLSYTPTSASSSISLSLSLSIFSALLRDDSSSSLETSHRLFADAVKRTALLAASSGVLALALAFVEPVPSQQDTGPHKQASVKEPQEPSQTPAEPEDQANTDTGLPFFRLAEVKEHGPKSERPWVTYKGKIYDITDWVPAHPGGEVILRAAGSDIEPYWNIFAIHKSQYVLDILESYCIGHVHPDDLANGQASVEDPFLTDPERDARLRFLTQKPCNAETPADELADSFFTPNDTFYVRNHMWVPVIDNAPDYEISVELPDGEVKRYTIAELQTRFKQHAVTAVLQCSGNRRRDMTEHAKKTNGLQWSVGAISCAKWEGVLLRDVLRDAGVSFEPDPDIQHVQFSGDEAYGASIPIESAIDPRGDVLLAFRMNDQPLPRDHGFPVRVIVPGHVAARCVKWLKKIVISDEESQTSWQRRDYKCFGPNETKQDWDKYKSIQKMPITSAITRTKMRQPEEGEPMVSLEGYAYSGGGREIQRVDVSLDGGHTWDQARLLQDDMKLEHGHQAWCWKRWRYEGHLPAEDGVADAESNNNNHHHHNKERKATFVVKATDDAYNTQPQTYESIYNLRGNLATAWHRVDYEVKDEGKHSKAVMKAETT</sequence>
<evidence type="ECO:0000256" key="11">
    <source>
        <dbReference type="ARBA" id="ARBA00023002"/>
    </source>
</evidence>
<keyword evidence="13" id="KW-0496">Mitochondrion</keyword>
<keyword evidence="8" id="KW-0500">Molybdenum</keyword>
<gene>
    <name evidence="17" type="ORF">J7T54_003897</name>
</gene>
<reference evidence="17" key="2">
    <citation type="submission" date="2022-07" db="EMBL/GenBank/DDBJ databases">
        <authorList>
            <person name="Goncalves M.F.M."/>
            <person name="Hilario S."/>
            <person name="Van De Peer Y."/>
            <person name="Esteves A.C."/>
            <person name="Alves A."/>
        </authorList>
    </citation>
    <scope>NUCLEOTIDE SEQUENCE</scope>
    <source>
        <strain evidence="17">MUM 19.33</strain>
    </source>
</reference>
<dbReference type="InterPro" id="IPR036400">
    <property type="entry name" value="Cyt_B5-like_heme/steroid_sf"/>
</dbReference>
<dbReference type="InterPro" id="IPR005066">
    <property type="entry name" value="MoCF_OxRdtse_dimer"/>
</dbReference>
<dbReference type="SUPFAM" id="SSF81296">
    <property type="entry name" value="E set domains"/>
    <property type="match status" value="1"/>
</dbReference>
<evidence type="ECO:0000256" key="2">
    <source>
        <dbReference type="ARBA" id="ARBA00001970"/>
    </source>
</evidence>
<dbReference type="Proteomes" id="UP001055219">
    <property type="component" value="Unassembled WGS sequence"/>
</dbReference>
<feature type="region of interest" description="Disordered" evidence="15">
    <location>
        <begin position="27"/>
        <end position="47"/>
    </location>
</feature>
<dbReference type="GO" id="GO:0008482">
    <property type="term" value="F:sulfite oxidase activity"/>
    <property type="evidence" value="ECO:0007669"/>
    <property type="project" value="UniProtKB-EC"/>
</dbReference>
<dbReference type="EC" id="1.7.1.3" evidence="6"/>
<evidence type="ECO:0000256" key="15">
    <source>
        <dbReference type="SAM" id="MobiDB-lite"/>
    </source>
</evidence>
<reference evidence="17" key="1">
    <citation type="journal article" date="2021" name="J Fungi (Basel)">
        <title>Genomic and Metabolomic Analyses of the Marine Fungus Emericellopsis cladophorae: Insights into Saltwater Adaptability Mechanisms and Its Biosynthetic Potential.</title>
        <authorList>
            <person name="Goncalves M.F.M."/>
            <person name="Hilario S."/>
            <person name="Van de Peer Y."/>
            <person name="Esteves A.C."/>
            <person name="Alves A."/>
        </authorList>
    </citation>
    <scope>NUCLEOTIDE SEQUENCE</scope>
    <source>
        <strain evidence="17">MUM 19.33</strain>
    </source>
</reference>
<evidence type="ECO:0000256" key="5">
    <source>
        <dbReference type="ARBA" id="ARBA00012505"/>
    </source>
</evidence>
<comment type="catalytic activity">
    <reaction evidence="14">
        <text>nitrite + NADP(+) + H2O = nitrate + NADPH + H(+)</text>
        <dbReference type="Rhea" id="RHEA:19061"/>
        <dbReference type="ChEBI" id="CHEBI:15377"/>
        <dbReference type="ChEBI" id="CHEBI:15378"/>
        <dbReference type="ChEBI" id="CHEBI:16301"/>
        <dbReference type="ChEBI" id="CHEBI:17632"/>
        <dbReference type="ChEBI" id="CHEBI:57783"/>
        <dbReference type="ChEBI" id="CHEBI:58349"/>
        <dbReference type="EC" id="1.7.1.3"/>
    </reaction>
</comment>
<keyword evidence="11" id="KW-0560">Oxidoreductase</keyword>
<dbReference type="FunFam" id="3.10.120.10:FF:000007">
    <property type="entry name" value="Sulfite oxidase, mitochondrial"/>
    <property type="match status" value="1"/>
</dbReference>
<dbReference type="GO" id="GO:0043546">
    <property type="term" value="F:molybdopterin cofactor binding"/>
    <property type="evidence" value="ECO:0007669"/>
    <property type="project" value="TreeGrafter"/>
</dbReference>
<evidence type="ECO:0000256" key="13">
    <source>
        <dbReference type="ARBA" id="ARBA00023128"/>
    </source>
</evidence>
<dbReference type="EMBL" id="JAGIXG020000019">
    <property type="protein sequence ID" value="KAI6781632.1"/>
    <property type="molecule type" value="Genomic_DNA"/>
</dbReference>
<dbReference type="InterPro" id="IPR036374">
    <property type="entry name" value="OxRdtase_Mopterin-bd_sf"/>
</dbReference>
<dbReference type="Gene3D" id="2.60.40.650">
    <property type="match status" value="1"/>
</dbReference>
<dbReference type="Gene3D" id="3.90.420.10">
    <property type="entry name" value="Oxidoreductase, molybdopterin-binding domain"/>
    <property type="match status" value="1"/>
</dbReference>
<evidence type="ECO:0000259" key="16">
    <source>
        <dbReference type="PROSITE" id="PS50255"/>
    </source>
</evidence>
<dbReference type="SUPFAM" id="SSF55856">
    <property type="entry name" value="Cytochrome b5-like heme/steroid binding domain"/>
    <property type="match status" value="1"/>
</dbReference>
<evidence type="ECO:0000256" key="10">
    <source>
        <dbReference type="ARBA" id="ARBA00022723"/>
    </source>
</evidence>
<keyword evidence="9" id="KW-0349">Heme</keyword>
<dbReference type="AlphaFoldDB" id="A0A9P9Y184"/>
<dbReference type="RefSeq" id="XP_051362488.1">
    <property type="nucleotide sequence ID" value="XM_051506085.1"/>
</dbReference>
<evidence type="ECO:0000256" key="9">
    <source>
        <dbReference type="ARBA" id="ARBA00022617"/>
    </source>
</evidence>
<dbReference type="Gene3D" id="3.10.120.10">
    <property type="entry name" value="Cytochrome b5-like heme/steroid binding domain"/>
    <property type="match status" value="1"/>
</dbReference>
<dbReference type="GO" id="GO:0006790">
    <property type="term" value="P:sulfur compound metabolic process"/>
    <property type="evidence" value="ECO:0007669"/>
    <property type="project" value="TreeGrafter"/>
</dbReference>
<dbReference type="SUPFAM" id="SSF56524">
    <property type="entry name" value="Oxidoreductase molybdopterin-binding domain"/>
    <property type="match status" value="1"/>
</dbReference>
<proteinExistence type="predicted"/>
<dbReference type="PRINTS" id="PR00407">
    <property type="entry name" value="EUMOPTERIN"/>
</dbReference>
<dbReference type="InterPro" id="IPR014756">
    <property type="entry name" value="Ig_E-set"/>
</dbReference>
<dbReference type="PANTHER" id="PTHR19372">
    <property type="entry name" value="SULFITE REDUCTASE"/>
    <property type="match status" value="1"/>
</dbReference>
<dbReference type="GO" id="GO:0030151">
    <property type="term" value="F:molybdenum ion binding"/>
    <property type="evidence" value="ECO:0007669"/>
    <property type="project" value="InterPro"/>
</dbReference>
<dbReference type="Pfam" id="PF03404">
    <property type="entry name" value="Mo-co_dimer"/>
    <property type="match status" value="1"/>
</dbReference>
<dbReference type="Pfam" id="PF00174">
    <property type="entry name" value="Oxidored_molyb"/>
    <property type="match status" value="1"/>
</dbReference>
<feature type="domain" description="Cytochrome b5 heme-binding" evidence="16">
    <location>
        <begin position="297"/>
        <end position="375"/>
    </location>
</feature>
<dbReference type="InterPro" id="IPR000572">
    <property type="entry name" value="OxRdtase_Mopterin-bd_dom"/>
</dbReference>
<comment type="pathway">
    <text evidence="4">Energy metabolism; sulfur metabolism.</text>
</comment>
<feature type="region of interest" description="Disordered" evidence="15">
    <location>
        <begin position="261"/>
        <end position="294"/>
    </location>
</feature>
<keyword evidence="12" id="KW-0408">Iron</keyword>
<comment type="caution">
    <text evidence="17">The sequence shown here is derived from an EMBL/GenBank/DDBJ whole genome shotgun (WGS) entry which is preliminary data.</text>
</comment>
<evidence type="ECO:0000256" key="12">
    <source>
        <dbReference type="ARBA" id="ARBA00023004"/>
    </source>
</evidence>
<dbReference type="PANTHER" id="PTHR19372:SF7">
    <property type="entry name" value="SULFITE OXIDASE, MITOCHONDRIAL"/>
    <property type="match status" value="1"/>
</dbReference>
<comment type="cofactor">
    <cofactor evidence="1">
        <name>Mo-molybdopterin</name>
        <dbReference type="ChEBI" id="CHEBI:71302"/>
    </cofactor>
</comment>
<keyword evidence="18" id="KW-1185">Reference proteome</keyword>
<keyword evidence="10" id="KW-0479">Metal-binding</keyword>
<dbReference type="InterPro" id="IPR008335">
    <property type="entry name" value="Mopterin_OxRdtase_euk"/>
</dbReference>
<name>A0A9P9Y184_9HYPO</name>
<evidence type="ECO:0000256" key="7">
    <source>
        <dbReference type="ARBA" id="ARBA00015499"/>
    </source>
</evidence>
<comment type="cofactor">
    <cofactor evidence="2">
        <name>heme b</name>
        <dbReference type="ChEBI" id="CHEBI:60344"/>
    </cofactor>
</comment>